<evidence type="ECO:0000256" key="1">
    <source>
        <dbReference type="ARBA" id="ARBA00004173"/>
    </source>
</evidence>
<dbReference type="InterPro" id="IPR006571">
    <property type="entry name" value="TLDc_dom"/>
</dbReference>
<organism evidence="7 8">
    <name type="scientific">Candida verbasci</name>
    <dbReference type="NCBI Taxonomy" id="1227364"/>
    <lineage>
        <taxon>Eukaryota</taxon>
        <taxon>Fungi</taxon>
        <taxon>Dikarya</taxon>
        <taxon>Ascomycota</taxon>
        <taxon>Saccharomycotina</taxon>
        <taxon>Pichiomycetes</taxon>
        <taxon>Debaryomycetaceae</taxon>
        <taxon>Candida/Lodderomyces clade</taxon>
        <taxon>Candida</taxon>
    </lineage>
</organism>
<dbReference type="PROSITE" id="PS51886">
    <property type="entry name" value="TLDC"/>
    <property type="match status" value="1"/>
</dbReference>
<evidence type="ECO:0000256" key="3">
    <source>
        <dbReference type="ARBA" id="ARBA00023128"/>
    </source>
</evidence>
<dbReference type="EMBL" id="CANTUO010000003">
    <property type="protein sequence ID" value="CAI5758586.1"/>
    <property type="molecule type" value="Genomic_DNA"/>
</dbReference>
<evidence type="ECO:0000313" key="8">
    <source>
        <dbReference type="Proteomes" id="UP001152885"/>
    </source>
</evidence>
<evidence type="ECO:0000259" key="6">
    <source>
        <dbReference type="PROSITE" id="PS51886"/>
    </source>
</evidence>
<dbReference type="AlphaFoldDB" id="A0A9W4TZF3"/>
<comment type="similarity">
    <text evidence="2">Belongs to the OXR1 family.</text>
</comment>
<evidence type="ECO:0000256" key="5">
    <source>
        <dbReference type="SAM" id="MobiDB-lite"/>
    </source>
</evidence>
<keyword evidence="3" id="KW-0496">Mitochondrion</keyword>
<dbReference type="OrthoDB" id="26679at2759"/>
<keyword evidence="8" id="KW-1185">Reference proteome</keyword>
<accession>A0A9W4TZF3</accession>
<comment type="caution">
    <text evidence="7">The sequence shown here is derived from an EMBL/GenBank/DDBJ whole genome shotgun (WGS) entry which is preliminary data.</text>
</comment>
<dbReference type="Pfam" id="PF07534">
    <property type="entry name" value="TLD"/>
    <property type="match status" value="2"/>
</dbReference>
<evidence type="ECO:0000256" key="2">
    <source>
        <dbReference type="ARBA" id="ARBA00009540"/>
    </source>
</evidence>
<comment type="subcellular location">
    <subcellularLocation>
        <location evidence="1">Mitochondrion</location>
    </subcellularLocation>
</comment>
<name>A0A9W4TZF3_9ASCO</name>
<sequence length="337" mass="38845">MSFLFRRSTDDNRQQQPTQEDEKDDNIEKDTELVESTEKPIKLKKKSTTFLKSIIGSQSNSRNNSTSSLASNKSSSTTSSSNNLPPLSPLILHGYTSSTRHKLLDLELASNIRDLLPARLQLFDQWELIYSFEQHGISLNTLYRNSNPEYQIQQLKKRKRREKGYAESVVKNMVVGTTKEHYHGIEPKKPIGYVLIIKDEKNFKFGAFLNENLKLMDHKRYYGNGECFLWKCEKFDPRKLKHGSENENDIDGKLHTRFKAFMYTGINDNIIYSNHDFISIGSSNGQNGLFIDKSLDEGVSYKCNTFGNEILNSDDQNLKFGKFKIMGLEIWRIGNIE</sequence>
<gene>
    <name evidence="7" type="ORF">CANVERA_P3098</name>
</gene>
<feature type="region of interest" description="Disordered" evidence="5">
    <location>
        <begin position="57"/>
        <end position="86"/>
    </location>
</feature>
<dbReference type="Proteomes" id="UP001152885">
    <property type="component" value="Unassembled WGS sequence"/>
</dbReference>
<proteinExistence type="inferred from homology"/>
<evidence type="ECO:0000256" key="4">
    <source>
        <dbReference type="ARBA" id="ARBA00040604"/>
    </source>
</evidence>
<dbReference type="GO" id="GO:0005739">
    <property type="term" value="C:mitochondrion"/>
    <property type="evidence" value="ECO:0007669"/>
    <property type="project" value="UniProtKB-SubCell"/>
</dbReference>
<dbReference type="GO" id="GO:0005634">
    <property type="term" value="C:nucleus"/>
    <property type="evidence" value="ECO:0007669"/>
    <property type="project" value="TreeGrafter"/>
</dbReference>
<feature type="compositionally biased region" description="Basic and acidic residues" evidence="5">
    <location>
        <begin position="26"/>
        <end position="40"/>
    </location>
</feature>
<dbReference type="SMART" id="SM00584">
    <property type="entry name" value="TLDc"/>
    <property type="match status" value="1"/>
</dbReference>
<reference evidence="7" key="1">
    <citation type="submission" date="2022-12" db="EMBL/GenBank/DDBJ databases">
        <authorList>
            <person name="Brejova B."/>
        </authorList>
    </citation>
    <scope>NUCLEOTIDE SEQUENCE</scope>
</reference>
<evidence type="ECO:0000313" key="7">
    <source>
        <dbReference type="EMBL" id="CAI5758586.1"/>
    </source>
</evidence>
<dbReference type="GO" id="GO:0006979">
    <property type="term" value="P:response to oxidative stress"/>
    <property type="evidence" value="ECO:0007669"/>
    <property type="project" value="TreeGrafter"/>
</dbReference>
<feature type="domain" description="TLDc" evidence="6">
    <location>
        <begin position="102"/>
        <end position="334"/>
    </location>
</feature>
<protein>
    <recommendedName>
        <fullName evidence="4">Oxidation resistance protein 1</fullName>
    </recommendedName>
</protein>
<dbReference type="PANTHER" id="PTHR23354:SF62">
    <property type="entry name" value="MUSTARD, ISOFORM V"/>
    <property type="match status" value="1"/>
</dbReference>
<dbReference type="PANTHER" id="PTHR23354">
    <property type="entry name" value="NUCLEOLAR PROTEIN 7/ESTROGEN RECEPTOR COACTIVATOR-RELATED"/>
    <property type="match status" value="1"/>
</dbReference>
<feature type="region of interest" description="Disordered" evidence="5">
    <location>
        <begin position="1"/>
        <end position="40"/>
    </location>
</feature>